<name>A0A9W8HAZ8_9FUNG</name>
<keyword evidence="3" id="KW-1185">Reference proteome</keyword>
<accession>A0A9W8HAZ8</accession>
<comment type="caution">
    <text evidence="2">The sequence shown here is derived from an EMBL/GenBank/DDBJ whole genome shotgun (WGS) entry which is preliminary data.</text>
</comment>
<feature type="region of interest" description="Disordered" evidence="1">
    <location>
        <begin position="264"/>
        <end position="351"/>
    </location>
</feature>
<reference evidence="2" key="1">
    <citation type="submission" date="2022-07" db="EMBL/GenBank/DDBJ databases">
        <title>Phylogenomic reconstructions and comparative analyses of Kickxellomycotina fungi.</title>
        <authorList>
            <person name="Reynolds N.K."/>
            <person name="Stajich J.E."/>
            <person name="Barry K."/>
            <person name="Grigoriev I.V."/>
            <person name="Crous P."/>
            <person name="Smith M.E."/>
        </authorList>
    </citation>
    <scope>NUCLEOTIDE SEQUENCE</scope>
    <source>
        <strain evidence="2">NBRC 105414</strain>
    </source>
</reference>
<feature type="region of interest" description="Disordered" evidence="1">
    <location>
        <begin position="187"/>
        <end position="245"/>
    </location>
</feature>
<evidence type="ECO:0000256" key="1">
    <source>
        <dbReference type="SAM" id="MobiDB-lite"/>
    </source>
</evidence>
<gene>
    <name evidence="2" type="ORF">H4R18_002403</name>
</gene>
<feature type="compositionally biased region" description="Low complexity" evidence="1">
    <location>
        <begin position="295"/>
        <end position="315"/>
    </location>
</feature>
<feature type="compositionally biased region" description="Acidic residues" evidence="1">
    <location>
        <begin position="212"/>
        <end position="223"/>
    </location>
</feature>
<dbReference type="OrthoDB" id="5564204at2759"/>
<evidence type="ECO:0000313" key="2">
    <source>
        <dbReference type="EMBL" id="KAJ2782259.1"/>
    </source>
</evidence>
<organism evidence="2 3">
    <name type="scientific">Coemansia javaensis</name>
    <dbReference type="NCBI Taxonomy" id="2761396"/>
    <lineage>
        <taxon>Eukaryota</taxon>
        <taxon>Fungi</taxon>
        <taxon>Fungi incertae sedis</taxon>
        <taxon>Zoopagomycota</taxon>
        <taxon>Kickxellomycotina</taxon>
        <taxon>Kickxellomycetes</taxon>
        <taxon>Kickxellales</taxon>
        <taxon>Kickxellaceae</taxon>
        <taxon>Coemansia</taxon>
    </lineage>
</organism>
<feature type="compositionally biased region" description="Low complexity" evidence="1">
    <location>
        <begin position="329"/>
        <end position="351"/>
    </location>
</feature>
<dbReference type="Proteomes" id="UP001140217">
    <property type="component" value="Unassembled WGS sequence"/>
</dbReference>
<protein>
    <submittedName>
        <fullName evidence="2">Uncharacterized protein</fullName>
    </submittedName>
</protein>
<evidence type="ECO:0000313" key="3">
    <source>
        <dbReference type="Proteomes" id="UP001140217"/>
    </source>
</evidence>
<dbReference type="AlphaFoldDB" id="A0A9W8HAZ8"/>
<dbReference type="EMBL" id="JANBUL010000078">
    <property type="protein sequence ID" value="KAJ2782259.1"/>
    <property type="molecule type" value="Genomic_DNA"/>
</dbReference>
<proteinExistence type="predicted"/>
<feature type="compositionally biased region" description="Low complexity" evidence="1">
    <location>
        <begin position="200"/>
        <end position="211"/>
    </location>
</feature>
<feature type="compositionally biased region" description="Low complexity" evidence="1">
    <location>
        <begin position="230"/>
        <end position="243"/>
    </location>
</feature>
<sequence length="351" mass="36214">MLSTSFFGRYAAGASMDVVDMPPADWCMTTLQTLTSKYEHLTSVRKANPPYAEAVLNSFKSKLLNAVSSHSFYDSDENSEGEAEWPLGSACAPYGVGMRGEAEADSAATPAANTSNNYLALSPSTLADSADLSAPSTGDAADGADMPFSGADDMVVLPPNIEEALRRFLATSSSQMLSDTFTTFGDAAAKPDSDPRQGSAVAAAAAAAAGDANEEDDDEDDDDARYVHDSGSSSPESLSSPEGIEFLAGGDSVDIFVKGFAPNGSWESVPQPPRPADGSLTPCKRKRSTEEDLQAETAAAAKPANTIPRISLPLSPRKRSRSAGHHDAAAAAPEKPATAPATPAATATASA</sequence>